<evidence type="ECO:0000313" key="3">
    <source>
        <dbReference type="EMBL" id="KAK7756685.1"/>
    </source>
</evidence>
<feature type="domain" description="Heterokaryon incompatibility" evidence="2">
    <location>
        <begin position="79"/>
        <end position="243"/>
    </location>
</feature>
<dbReference type="InterPro" id="IPR052895">
    <property type="entry name" value="HetReg/Transcr_Mod"/>
</dbReference>
<dbReference type="PANTHER" id="PTHR24148:SF82">
    <property type="entry name" value="HETEROKARYON INCOMPATIBILITY DOMAIN-CONTAINING PROTEIN"/>
    <property type="match status" value="1"/>
</dbReference>
<evidence type="ECO:0000313" key="4">
    <source>
        <dbReference type="Proteomes" id="UP001320420"/>
    </source>
</evidence>
<dbReference type="PANTHER" id="PTHR24148">
    <property type="entry name" value="ANKYRIN REPEAT DOMAIN-CONTAINING PROTEIN 39 HOMOLOG-RELATED"/>
    <property type="match status" value="1"/>
</dbReference>
<comment type="caution">
    <text evidence="3">The sequence shown here is derived from an EMBL/GenBank/DDBJ whole genome shotgun (WGS) entry which is preliminary data.</text>
</comment>
<keyword evidence="4" id="KW-1185">Reference proteome</keyword>
<evidence type="ECO:0000259" key="2">
    <source>
        <dbReference type="Pfam" id="PF06985"/>
    </source>
</evidence>
<dbReference type="InterPro" id="IPR010730">
    <property type="entry name" value="HET"/>
</dbReference>
<sequence length="659" mass="75746">MIDIHRKVQSLQPQPQPAQGARSDNPENTPKSVYHYPSLGPTTETNVRILNILSDTKEESPIRCDLEVCSLKEENAIPEALSYVWGTDLSNDPIFVGGNPFFITKNLHTILRGLRRRDVNRRIWVDAICINQEDLEEKTHQIRLMRDIYTKAGDTIVWLNEHQGPLRDEDQPLYASHSGPLREGYGGFEFDQYDLVAILNECLKYPAETPKTEESLIAYTMLDLCKNRIFLNEWWRRVWTLQEATLPRKAPTIHYRGHTFSFDDLFKALRFFRTVIPFGERSEEILRESRSADLRTAADAIKRTKSRVLDRIPMLLEYRPGLQRQERRSEIKTFTSLLGHTSHSRATNPRDKIFALESLLPERGLGELINVDYSEDISDVFRRATARSFNSPDSGQLHLMVYFNFLFESQSRKGENLSGPSWVLDLTYSDAPFRCNKVTNWNHPDGVTLDGYLFSNKSALSEQNITNMVTFTTPECLYCAGCVIDQVSWIGNIRTLKPEDAFEELQMFALWVNLARRAVLGLGVPSDYFDRLKMLDNPDRFRITSFTRFLTLLADQDTLNFIDLNGFSHQRNSDLAGRTCFITTRGHFGIATAPIRLDDKLCWIDTAPVYLVLRNADNNNEGTSGMQQHRIVARAAISESLSTMWPKIYILPIQRFQIV</sequence>
<accession>A0AAN9V239</accession>
<reference evidence="3 4" key="1">
    <citation type="submission" date="2024-02" db="EMBL/GenBank/DDBJ databases">
        <title>De novo assembly and annotation of 12 fungi associated with fruit tree decline syndrome in Ontario, Canada.</title>
        <authorList>
            <person name="Sulman M."/>
            <person name="Ellouze W."/>
            <person name="Ilyukhin E."/>
        </authorList>
    </citation>
    <scope>NUCLEOTIDE SEQUENCE [LARGE SCALE GENOMIC DNA]</scope>
    <source>
        <strain evidence="3 4">M11/M66-122</strain>
    </source>
</reference>
<proteinExistence type="predicted"/>
<feature type="region of interest" description="Disordered" evidence="1">
    <location>
        <begin position="1"/>
        <end position="40"/>
    </location>
</feature>
<dbReference type="Pfam" id="PF06985">
    <property type="entry name" value="HET"/>
    <property type="match status" value="1"/>
</dbReference>
<name>A0AAN9V239_9PEZI</name>
<gene>
    <name evidence="3" type="ORF">SLS62_001126</name>
</gene>
<dbReference type="Proteomes" id="UP001320420">
    <property type="component" value="Unassembled WGS sequence"/>
</dbReference>
<organism evidence="3 4">
    <name type="scientific">Diatrype stigma</name>
    <dbReference type="NCBI Taxonomy" id="117547"/>
    <lineage>
        <taxon>Eukaryota</taxon>
        <taxon>Fungi</taxon>
        <taxon>Dikarya</taxon>
        <taxon>Ascomycota</taxon>
        <taxon>Pezizomycotina</taxon>
        <taxon>Sordariomycetes</taxon>
        <taxon>Xylariomycetidae</taxon>
        <taxon>Xylariales</taxon>
        <taxon>Diatrypaceae</taxon>
        <taxon>Diatrype</taxon>
    </lineage>
</organism>
<protein>
    <recommendedName>
        <fullName evidence="2">Heterokaryon incompatibility domain-containing protein</fullName>
    </recommendedName>
</protein>
<dbReference type="AlphaFoldDB" id="A0AAN9V239"/>
<evidence type="ECO:0000256" key="1">
    <source>
        <dbReference type="SAM" id="MobiDB-lite"/>
    </source>
</evidence>
<dbReference type="EMBL" id="JAKJXP020000005">
    <property type="protein sequence ID" value="KAK7756685.1"/>
    <property type="molecule type" value="Genomic_DNA"/>
</dbReference>